<evidence type="ECO:0000256" key="8">
    <source>
        <dbReference type="ARBA" id="ARBA00033408"/>
    </source>
</evidence>
<evidence type="ECO:0000256" key="2">
    <source>
        <dbReference type="ARBA" id="ARBA00009441"/>
    </source>
</evidence>
<evidence type="ECO:0000313" key="13">
    <source>
        <dbReference type="Proteomes" id="UP000664265"/>
    </source>
</evidence>
<comment type="function">
    <text evidence="1 9">May be involved in recombinational repair of damaged DNA.</text>
</comment>
<comment type="caution">
    <text evidence="12">The sequence shown here is derived from an EMBL/GenBank/DDBJ whole genome shotgun (WGS) entry which is preliminary data.</text>
</comment>
<evidence type="ECO:0000256" key="3">
    <source>
        <dbReference type="ARBA" id="ARBA00021315"/>
    </source>
</evidence>
<keyword evidence="5 9" id="KW-0227">DNA damage</keyword>
<evidence type="ECO:0000256" key="6">
    <source>
        <dbReference type="ARBA" id="ARBA00022840"/>
    </source>
</evidence>
<dbReference type="CDD" id="cd03241">
    <property type="entry name" value="ABC_RecN"/>
    <property type="match status" value="2"/>
</dbReference>
<dbReference type="InterPro" id="IPR004604">
    <property type="entry name" value="DNA_recomb/repair_RecN"/>
</dbReference>
<organism evidence="12 13">
    <name type="scientific">Prevotella illustrans</name>
    <dbReference type="NCBI Taxonomy" id="2800387"/>
    <lineage>
        <taxon>Bacteria</taxon>
        <taxon>Pseudomonadati</taxon>
        <taxon>Bacteroidota</taxon>
        <taxon>Bacteroidia</taxon>
        <taxon>Bacteroidales</taxon>
        <taxon>Prevotellaceae</taxon>
        <taxon>Prevotella</taxon>
    </lineage>
</organism>
<evidence type="ECO:0000313" key="12">
    <source>
        <dbReference type="EMBL" id="MBO1363734.1"/>
    </source>
</evidence>
<protein>
    <recommendedName>
        <fullName evidence="3 9">DNA repair protein RecN</fullName>
    </recommendedName>
    <alternativeName>
        <fullName evidence="8 9">Recombination protein N</fullName>
    </alternativeName>
</protein>
<dbReference type="InterPro" id="IPR027417">
    <property type="entry name" value="P-loop_NTPase"/>
</dbReference>
<dbReference type="PANTHER" id="PTHR11059">
    <property type="entry name" value="DNA REPAIR PROTEIN RECN"/>
    <property type="match status" value="1"/>
</dbReference>
<reference evidence="12 13" key="1">
    <citation type="submission" date="2021-01" db="EMBL/GenBank/DDBJ databases">
        <title>Prevotella A2931 sp. nov.</title>
        <authorList>
            <person name="Buhl M."/>
            <person name="Oberhettinger P."/>
        </authorList>
    </citation>
    <scope>NUCLEOTIDE SEQUENCE [LARGE SCALE GENOMIC DNA]</scope>
    <source>
        <strain evidence="12 13">A2931</strain>
    </source>
</reference>
<feature type="coiled-coil region" evidence="10">
    <location>
        <begin position="336"/>
        <end position="363"/>
    </location>
</feature>
<dbReference type="SUPFAM" id="SSF52540">
    <property type="entry name" value="P-loop containing nucleoside triphosphate hydrolases"/>
    <property type="match status" value="2"/>
</dbReference>
<accession>A0ABS3M6H1</accession>
<comment type="similarity">
    <text evidence="2 9">Belongs to the RecN family.</text>
</comment>
<feature type="domain" description="RecF/RecN/SMC N-terminal" evidence="11">
    <location>
        <begin position="1"/>
        <end position="509"/>
    </location>
</feature>
<evidence type="ECO:0000256" key="1">
    <source>
        <dbReference type="ARBA" id="ARBA00003618"/>
    </source>
</evidence>
<dbReference type="PIRSF" id="PIRSF003128">
    <property type="entry name" value="RecN"/>
    <property type="match status" value="1"/>
</dbReference>
<keyword evidence="10" id="KW-0175">Coiled coil</keyword>
<dbReference type="PANTHER" id="PTHR11059:SF0">
    <property type="entry name" value="DNA REPAIR PROTEIN RECN"/>
    <property type="match status" value="1"/>
</dbReference>
<keyword evidence="13" id="KW-1185">Reference proteome</keyword>
<gene>
    <name evidence="12" type="primary">recN</name>
    <name evidence="12" type="ORF">JHU38_08135</name>
</gene>
<evidence type="ECO:0000259" key="11">
    <source>
        <dbReference type="Pfam" id="PF02463"/>
    </source>
</evidence>
<dbReference type="Pfam" id="PF02463">
    <property type="entry name" value="SMC_N"/>
    <property type="match status" value="1"/>
</dbReference>
<keyword evidence="6" id="KW-0067">ATP-binding</keyword>
<evidence type="ECO:0000256" key="9">
    <source>
        <dbReference type="PIRNR" id="PIRNR003128"/>
    </source>
</evidence>
<evidence type="ECO:0000256" key="7">
    <source>
        <dbReference type="ARBA" id="ARBA00023204"/>
    </source>
</evidence>
<evidence type="ECO:0000256" key="10">
    <source>
        <dbReference type="SAM" id="Coils"/>
    </source>
</evidence>
<evidence type="ECO:0000256" key="4">
    <source>
        <dbReference type="ARBA" id="ARBA00022741"/>
    </source>
</evidence>
<keyword evidence="7 9" id="KW-0234">DNA repair</keyword>
<dbReference type="Proteomes" id="UP000664265">
    <property type="component" value="Unassembled WGS sequence"/>
</dbReference>
<dbReference type="InterPro" id="IPR003395">
    <property type="entry name" value="RecF/RecN/SMC_N"/>
</dbReference>
<feature type="coiled-coil region" evidence="10">
    <location>
        <begin position="156"/>
        <end position="223"/>
    </location>
</feature>
<name>A0ABS3M6H1_9BACT</name>
<dbReference type="NCBIfam" id="TIGR00634">
    <property type="entry name" value="recN"/>
    <property type="match status" value="1"/>
</dbReference>
<dbReference type="EMBL" id="JAERMS010000024">
    <property type="protein sequence ID" value="MBO1363734.1"/>
    <property type="molecule type" value="Genomic_DNA"/>
</dbReference>
<dbReference type="RefSeq" id="WP_107582707.1">
    <property type="nucleotide sequence ID" value="NZ_JAERMS010000024.1"/>
</dbReference>
<keyword evidence="4" id="KW-0547">Nucleotide-binding</keyword>
<dbReference type="Gene3D" id="3.40.50.300">
    <property type="entry name" value="P-loop containing nucleotide triphosphate hydrolases"/>
    <property type="match status" value="2"/>
</dbReference>
<sequence>MLKQLYIKNFTLIDELNIQFHQGFSVITGETGAGKSIILGAIALLLGQRADSKSIKQGCHKCVVEAHFDLSRYDMREFFLQNDIDYDDTDCIIRREINSNGKSRGFINDQPAAIGLMRELGEHLIDIHSQHQNLLLNKEDFQLNIVDILAKDDDIRQAYRQSYEAYKAAVAQLEALKEEIQKNLQNEDFLRFQTKELEEANLVAGEQEELETLTQMLNHAEEIKSSLYNTSNILIQDDGGLVNSLKEACANLHNIEEVFPEIKEQSQRLEACFIELKDISHDVDRQVDKIDFDPKQLDDANLRLDTIYTLEKKYHAATTEELIEILAELKKRIELFDHSDENLKRQQEIVEKLEATCRQQAAKLSRQRSVAAKKIETELLKRLVPLGIAKARFSILLQEKPLSHDGQDKISFLFSANSTTDMQPISQVASGGEIARVMLSLKAMISGAVKLPTIIFDEIDTGVSGRAAEMMGQIMYEMGLSNRQVISITHLPQIAARGTTHYKVSKEETDMGTISNMKILTTEERVAEIAQMLSGSNITEAAISNAKDLLNIK</sequence>
<evidence type="ECO:0000256" key="5">
    <source>
        <dbReference type="ARBA" id="ARBA00022763"/>
    </source>
</evidence>
<proteinExistence type="inferred from homology"/>